<reference evidence="8" key="1">
    <citation type="submission" date="2016-10" db="EMBL/GenBank/DDBJ databases">
        <authorList>
            <person name="Varghese N."/>
            <person name="Submissions S."/>
        </authorList>
    </citation>
    <scope>NUCLEOTIDE SEQUENCE [LARGE SCALE GENOMIC DNA]</scope>
    <source>
        <strain evidence="8">DSM 17875</strain>
    </source>
</reference>
<evidence type="ECO:0000256" key="3">
    <source>
        <dbReference type="ARBA" id="ARBA00022692"/>
    </source>
</evidence>
<dbReference type="PANTHER" id="PTHR10010">
    <property type="entry name" value="SOLUTE CARRIER FAMILY 34 SODIUM PHOSPHATE , MEMBER 2-RELATED"/>
    <property type="match status" value="1"/>
</dbReference>
<name>A0A1H2HFU2_9PSED</name>
<evidence type="ECO:0000256" key="4">
    <source>
        <dbReference type="ARBA" id="ARBA00022989"/>
    </source>
</evidence>
<feature type="transmembrane region" description="Helical" evidence="6">
    <location>
        <begin position="78"/>
        <end position="102"/>
    </location>
</feature>
<feature type="transmembrane region" description="Helical" evidence="6">
    <location>
        <begin position="245"/>
        <end position="264"/>
    </location>
</feature>
<dbReference type="PANTHER" id="PTHR10010:SF46">
    <property type="entry name" value="SODIUM-DEPENDENT PHOSPHATE TRANSPORT PROTEIN 2B"/>
    <property type="match status" value="1"/>
</dbReference>
<evidence type="ECO:0000256" key="5">
    <source>
        <dbReference type="ARBA" id="ARBA00023136"/>
    </source>
</evidence>
<dbReference type="NCBIfam" id="NF037997">
    <property type="entry name" value="Na_Pi_symport"/>
    <property type="match status" value="1"/>
</dbReference>
<dbReference type="InterPro" id="IPR003841">
    <property type="entry name" value="Na/Pi_transpt"/>
</dbReference>
<feature type="transmembrane region" description="Helical" evidence="6">
    <location>
        <begin position="109"/>
        <end position="131"/>
    </location>
</feature>
<keyword evidence="4 6" id="KW-1133">Transmembrane helix</keyword>
<gene>
    <name evidence="7" type="ORF">SAMN05216296_2980</name>
</gene>
<sequence length="617" mass="67402">MADTKHQTALRWRSHVWIFLFGLLALSFFYSPGWLALCAGLALFLFGMQCLEEGLRLLTGGKLERVLAKSTASPFKSLLFGIISTALVQSSSLVSLLTIAFISTGLITLAAGIAIVFGANLGTTSGIWLLALAGQKVSLSPIALPFLVFGVLGNFTGQRGQAVGRVAMGIAFLFLGIDQMRDGFSTLAGNFDPLQYQVSGIAGQLLYAAIGILITVLLQSSHATLMLILTALGGGHLAIEQGFALAIGSNVGTTITAIIGAVGGARAGQRLALAHVLFNVSSGVLALALLAPISAVVYWLADDIGYRGNLLIELAIFHSLFNAMGVALFWPLRDRLAAFLERRLPDQLEPAVLITDLAHQEVQPTRARYLDESALASADTAVRAVLHELQHMGRLSLEVICHALFLPVDQLNLRHPDPALLNAKPRLQETEAGQLYQLHIKGVYSDLLTFMSRLDIELDQPQRAFWLGCQRAAMELVDAVKDAKHLQKNLGFYLRGDDAMIRQEYVELRRHIISMLQEIREISQLDVPREAWSERVQLFDEAAAKYDGDFRDRVFAEVRSARLSGDQASSLMNDLGYAGRIIQSLRNVLLLSRSPDSQFVGALREILAEDKQLIFFD</sequence>
<evidence type="ECO:0000256" key="1">
    <source>
        <dbReference type="ARBA" id="ARBA00004651"/>
    </source>
</evidence>
<dbReference type="EMBL" id="LT629785">
    <property type="protein sequence ID" value="SDU30771.1"/>
    <property type="molecule type" value="Genomic_DNA"/>
</dbReference>
<dbReference type="AlphaFoldDB" id="A0A1H2HFU2"/>
<feature type="transmembrane region" description="Helical" evidence="6">
    <location>
        <begin position="311"/>
        <end position="332"/>
    </location>
</feature>
<comment type="subcellular location">
    <subcellularLocation>
        <location evidence="1">Cell membrane</location>
        <topology evidence="1">Multi-pass membrane protein</topology>
    </subcellularLocation>
</comment>
<keyword evidence="5 6" id="KW-0472">Membrane</keyword>
<feature type="transmembrane region" description="Helical" evidence="6">
    <location>
        <begin position="200"/>
        <end position="218"/>
    </location>
</feature>
<keyword evidence="8" id="KW-1185">Reference proteome</keyword>
<dbReference type="GO" id="GO:0044341">
    <property type="term" value="P:sodium-dependent phosphate transport"/>
    <property type="evidence" value="ECO:0007669"/>
    <property type="project" value="InterPro"/>
</dbReference>
<feature type="transmembrane region" description="Helical" evidence="6">
    <location>
        <begin position="223"/>
        <end position="239"/>
    </location>
</feature>
<dbReference type="Proteomes" id="UP000243232">
    <property type="component" value="Chromosome I"/>
</dbReference>
<dbReference type="STRING" id="364197.SAMN05216296_2980"/>
<evidence type="ECO:0000256" key="2">
    <source>
        <dbReference type="ARBA" id="ARBA00022475"/>
    </source>
</evidence>
<keyword evidence="3 6" id="KW-0812">Transmembrane</keyword>
<dbReference type="GO" id="GO:0005436">
    <property type="term" value="F:sodium:phosphate symporter activity"/>
    <property type="evidence" value="ECO:0007669"/>
    <property type="project" value="InterPro"/>
</dbReference>
<evidence type="ECO:0000313" key="7">
    <source>
        <dbReference type="EMBL" id="SDU30771.1"/>
    </source>
</evidence>
<evidence type="ECO:0000313" key="8">
    <source>
        <dbReference type="Proteomes" id="UP000243232"/>
    </source>
</evidence>
<accession>A0A1H2HFU2</accession>
<dbReference type="Pfam" id="PF02690">
    <property type="entry name" value="Na_Pi_cotrans"/>
    <property type="match status" value="2"/>
</dbReference>
<proteinExistence type="predicted"/>
<feature type="transmembrane region" description="Helical" evidence="6">
    <location>
        <begin position="276"/>
        <end position="299"/>
    </location>
</feature>
<evidence type="ECO:0000256" key="6">
    <source>
        <dbReference type="SAM" id="Phobius"/>
    </source>
</evidence>
<dbReference type="GO" id="GO:0005886">
    <property type="term" value="C:plasma membrane"/>
    <property type="evidence" value="ECO:0007669"/>
    <property type="project" value="UniProtKB-SubCell"/>
</dbReference>
<protein>
    <submittedName>
        <fullName evidence="7">Phosphate:Na+ symporter</fullName>
    </submittedName>
</protein>
<feature type="transmembrane region" description="Helical" evidence="6">
    <location>
        <begin position="137"/>
        <end position="155"/>
    </location>
</feature>
<keyword evidence="2" id="KW-1003">Cell membrane</keyword>
<organism evidence="7 8">
    <name type="scientific">Pseudomonas pohangensis</name>
    <dbReference type="NCBI Taxonomy" id="364197"/>
    <lineage>
        <taxon>Bacteria</taxon>
        <taxon>Pseudomonadati</taxon>
        <taxon>Pseudomonadota</taxon>
        <taxon>Gammaproteobacteria</taxon>
        <taxon>Pseudomonadales</taxon>
        <taxon>Pseudomonadaceae</taxon>
        <taxon>Pseudomonas</taxon>
    </lineage>
</organism>
<feature type="transmembrane region" description="Helical" evidence="6">
    <location>
        <begin position="162"/>
        <end position="180"/>
    </location>
</feature>
<feature type="transmembrane region" description="Helical" evidence="6">
    <location>
        <begin position="16"/>
        <end position="46"/>
    </location>
</feature>